<feature type="region of interest" description="Disordered" evidence="1">
    <location>
        <begin position="374"/>
        <end position="399"/>
    </location>
</feature>
<dbReference type="PANTHER" id="PTHR43606">
    <property type="entry name" value="PHOSPHATASE, PUTATIVE (AFU_ORTHOLOGUE AFUA_6G08710)-RELATED"/>
    <property type="match status" value="1"/>
</dbReference>
<dbReference type="AlphaFoldDB" id="Q2GVH7"/>
<protein>
    <recommendedName>
        <fullName evidence="6">PhoD-like phosphatase metallophosphatase domain-containing protein</fullName>
    </recommendedName>
</protein>
<dbReference type="GeneID" id="4394183"/>
<dbReference type="Gene3D" id="3.60.21.70">
    <property type="entry name" value="PhoD-like phosphatase"/>
    <property type="match status" value="1"/>
</dbReference>
<dbReference type="eggNOG" id="ENOG502SSCR">
    <property type="taxonomic scope" value="Eukaryota"/>
</dbReference>
<dbReference type="CDD" id="cd07389">
    <property type="entry name" value="MPP_PhoD"/>
    <property type="match status" value="1"/>
</dbReference>
<feature type="domain" description="Phospholipase D N-terminal" evidence="3">
    <location>
        <begin position="556"/>
        <end position="641"/>
    </location>
</feature>
<dbReference type="InterPro" id="IPR032093">
    <property type="entry name" value="PhoD_N"/>
</dbReference>
<reference evidence="5" key="1">
    <citation type="journal article" date="2015" name="Genome Announc.">
        <title>Draft genome sequence of the cellulolytic fungus Chaetomium globosum.</title>
        <authorList>
            <person name="Cuomo C.A."/>
            <person name="Untereiner W.A."/>
            <person name="Ma L.-J."/>
            <person name="Grabherr M."/>
            <person name="Birren B.W."/>
        </authorList>
    </citation>
    <scope>NUCLEOTIDE SEQUENCE [LARGE SCALE GENOMIC DNA]</scope>
    <source>
        <strain evidence="5">ATCC 6205 / CBS 148.51 / DSM 1962 / NBRC 6347 / NRRL 1970</strain>
    </source>
</reference>
<dbReference type="EMBL" id="CH408033">
    <property type="protein sequence ID" value="EAQ86774.1"/>
    <property type="molecule type" value="Genomic_DNA"/>
</dbReference>
<dbReference type="Pfam" id="PF16655">
    <property type="entry name" value="PhoD_N"/>
    <property type="match status" value="1"/>
</dbReference>
<sequence length="1067" mass="117714">MLALAAPVCLALAFLFRKWRAWRVQRWVRGQLDVANFHYAPDLEGDLQERLRLRASENRRLKMAFGIDNSLTTTSPSVHSAFLKTASGVLNRRGRNWEELYGIAKAFLEAEVETHEAAGKRSLRLAESVRCMVLAVVLFDSFNIDVTTIPRSDLATITTEINNQWLRSKSHPTDVTPSELLNSTIASLNITSRSPGAEHTALSPAEVLGLLMPQYETLWRVVLLTFVTAYHHQPAAYADAVQRTATVPSCLGDPSLEKEALKLAKEGLRLYPSNKHLYRAALTTTTPTTTTTPPTAATAAVSASLTTLHRHPQIWGGPDARTFHPSRFDTTALTPAQRQAYVPFSVKPHRCPAAGGFGERMVVVLVVALGRGWGRGEGKGEGGDGDGDETRRAVVRFGPGSPSLTETDFVKWYSAMPAGYGPASSLHVPGRPGSRLTQMAKHVANPRPGIGLKQPHVHSPMSLFREHDSKQHRRPPSWESGSRGLTVQIRPQFSAMLYRLGLGALVAAPLVEASFEKNLAYSSPSRRHPSLAVPLSHVNKRQTSDVYAPAEVNFTHGVASGDPYADSVILWTRLAPTTKSVASDLVPGGVVPIYGDSEGAQPSAKAACVEFKIATDLPLSNVVDQGRAFTSSDVDYTVKVSPLGRTKTIPSKTQKVDRNINLAVYSCSNYPEGYFNAYANPVRKESIDYVLHLGDYIYEYKPDSSIQGRNPQPDREIYTLFDYRTRLGAYRTDPDLLASHAKFAWIPVWDDHEVANNAWRNGSSNSDGEVFRARKQAAVRAYFEWMPLRQADMDDSLRIWRSFSLGTLLDLVMLDTRQYDRDLTVLNGLAGIGGNSQEVEKLVDLQNRTIMGFKQEAWFYDQLTQSSERGAAWRLVGNQVIFSRMTLGILGDQPFNRDQWDGYLANRDRVYQHLADGKINNTVMLSGDSHAAWVSDLAWLGKRDYDETTGEGAFGVELAGTAVTSSSPVGGLPKLLANPLSKWLISKNPELQWQDLFYRGYFEMSIGYEAIEARFYGIPDVKVKSDDEILLATFLINNGENKLARNPTVGGGRAKGGALKNGKVPLV</sequence>
<dbReference type="Gene3D" id="2.60.40.380">
    <property type="entry name" value="Purple acid phosphatase-like, N-terminal"/>
    <property type="match status" value="1"/>
</dbReference>
<dbReference type="Proteomes" id="UP000001056">
    <property type="component" value="Unassembled WGS sequence"/>
</dbReference>
<dbReference type="SUPFAM" id="SSF56300">
    <property type="entry name" value="Metallo-dependent phosphatases"/>
    <property type="match status" value="1"/>
</dbReference>
<gene>
    <name evidence="4" type="ORF">CHGG_08027</name>
</gene>
<dbReference type="Pfam" id="PF00067">
    <property type="entry name" value="p450"/>
    <property type="match status" value="1"/>
</dbReference>
<name>Q2GVH7_CHAGB</name>
<feature type="domain" description="PhoD-like phosphatase metallophosphatase" evidence="2">
    <location>
        <begin position="662"/>
        <end position="1015"/>
    </location>
</feature>
<dbReference type="SUPFAM" id="SSF48264">
    <property type="entry name" value="Cytochrome P450"/>
    <property type="match status" value="1"/>
</dbReference>
<evidence type="ECO:0000259" key="2">
    <source>
        <dbReference type="Pfam" id="PF09423"/>
    </source>
</evidence>
<dbReference type="RefSeq" id="XP_001225683.1">
    <property type="nucleotide sequence ID" value="XM_001225682.1"/>
</dbReference>
<dbReference type="GO" id="GO:0005506">
    <property type="term" value="F:iron ion binding"/>
    <property type="evidence" value="ECO:0007669"/>
    <property type="project" value="InterPro"/>
</dbReference>
<dbReference type="InterPro" id="IPR001128">
    <property type="entry name" value="Cyt_P450"/>
</dbReference>
<dbReference type="OrthoDB" id="9992270at2759"/>
<dbReference type="InterPro" id="IPR038607">
    <property type="entry name" value="PhoD-like_sf"/>
</dbReference>
<evidence type="ECO:0000313" key="5">
    <source>
        <dbReference type="Proteomes" id="UP000001056"/>
    </source>
</evidence>
<feature type="region of interest" description="Disordered" evidence="1">
    <location>
        <begin position="1047"/>
        <end position="1067"/>
    </location>
</feature>
<keyword evidence="5" id="KW-1185">Reference proteome</keyword>
<dbReference type="InParanoid" id="Q2GVH7"/>
<proteinExistence type="predicted"/>
<evidence type="ECO:0000313" key="4">
    <source>
        <dbReference type="EMBL" id="EAQ86774.1"/>
    </source>
</evidence>
<dbReference type="GO" id="GO:0016705">
    <property type="term" value="F:oxidoreductase activity, acting on paired donors, with incorporation or reduction of molecular oxygen"/>
    <property type="evidence" value="ECO:0007669"/>
    <property type="project" value="InterPro"/>
</dbReference>
<dbReference type="Pfam" id="PF09423">
    <property type="entry name" value="PhoD"/>
    <property type="match status" value="1"/>
</dbReference>
<dbReference type="InterPro" id="IPR018946">
    <property type="entry name" value="PhoD-like_MPP"/>
</dbReference>
<dbReference type="InterPro" id="IPR052900">
    <property type="entry name" value="Phospholipid_Metab_Enz"/>
</dbReference>
<dbReference type="HOGENOM" id="CLU_288203_0_0_1"/>
<dbReference type="InterPro" id="IPR029052">
    <property type="entry name" value="Metallo-depent_PP-like"/>
</dbReference>
<organism evidence="4 5">
    <name type="scientific">Chaetomium globosum (strain ATCC 6205 / CBS 148.51 / DSM 1962 / NBRC 6347 / NRRL 1970)</name>
    <name type="common">Soil fungus</name>
    <dbReference type="NCBI Taxonomy" id="306901"/>
    <lineage>
        <taxon>Eukaryota</taxon>
        <taxon>Fungi</taxon>
        <taxon>Dikarya</taxon>
        <taxon>Ascomycota</taxon>
        <taxon>Pezizomycotina</taxon>
        <taxon>Sordariomycetes</taxon>
        <taxon>Sordariomycetidae</taxon>
        <taxon>Sordariales</taxon>
        <taxon>Chaetomiaceae</taxon>
        <taxon>Chaetomium</taxon>
    </lineage>
</organism>
<evidence type="ECO:0000256" key="1">
    <source>
        <dbReference type="SAM" id="MobiDB-lite"/>
    </source>
</evidence>
<dbReference type="VEuPathDB" id="FungiDB:CHGG_08027"/>
<accession>Q2GVH7</accession>
<dbReference type="PANTHER" id="PTHR43606:SF7">
    <property type="entry name" value="PHOSPHATASE, PUTATIVE (AFU_ORTHOLOGUE AFUA_6G08710)-RELATED"/>
    <property type="match status" value="1"/>
</dbReference>
<evidence type="ECO:0000259" key="3">
    <source>
        <dbReference type="Pfam" id="PF16655"/>
    </source>
</evidence>
<dbReference type="STRING" id="306901.Q2GVH7"/>
<dbReference type="GO" id="GO:0020037">
    <property type="term" value="F:heme binding"/>
    <property type="evidence" value="ECO:0007669"/>
    <property type="project" value="InterPro"/>
</dbReference>
<dbReference type="Gene3D" id="1.10.630.10">
    <property type="entry name" value="Cytochrome P450"/>
    <property type="match status" value="1"/>
</dbReference>
<feature type="compositionally biased region" description="Basic and acidic residues" evidence="1">
    <location>
        <begin position="374"/>
        <end position="392"/>
    </location>
</feature>
<evidence type="ECO:0008006" key="6">
    <source>
        <dbReference type="Google" id="ProtNLM"/>
    </source>
</evidence>
<dbReference type="GO" id="GO:0004497">
    <property type="term" value="F:monooxygenase activity"/>
    <property type="evidence" value="ECO:0007669"/>
    <property type="project" value="InterPro"/>
</dbReference>
<dbReference type="InterPro" id="IPR036396">
    <property type="entry name" value="Cyt_P450_sf"/>
</dbReference>